<reference evidence="3" key="1">
    <citation type="submission" date="2012-01" db="EMBL/GenBank/DDBJ databases">
        <title>The Genome Sequence of Oreochromis niloticus (Nile Tilapia).</title>
        <authorList>
            <consortium name="Broad Institute Genome Assembly Team"/>
            <consortium name="Broad Institute Sequencing Platform"/>
            <person name="Di Palma F."/>
            <person name="Johnson J."/>
            <person name="Lander E.S."/>
            <person name="Lindblad-Toh K."/>
        </authorList>
    </citation>
    <scope>NUCLEOTIDE SEQUENCE [LARGE SCALE GENOMIC DNA]</scope>
</reference>
<reference evidence="2" key="2">
    <citation type="submission" date="2025-08" db="UniProtKB">
        <authorList>
            <consortium name="Ensembl"/>
        </authorList>
    </citation>
    <scope>IDENTIFICATION</scope>
</reference>
<sequence length="115" mass="12055">DGSISSPNGKKCFLCDEIDCTRTLTCNGNEEYCISTSVNVAGQNITAKGCASKLICSNMQPAQMKEFINGEISCCQGDLCNSDTTTSHLSSTTAGTTADGLLLFVTPPISLVLFS</sequence>
<dbReference type="InParanoid" id="A0A669D7D8"/>
<dbReference type="AlphaFoldDB" id="A0A669D7D8"/>
<evidence type="ECO:0000313" key="2">
    <source>
        <dbReference type="Ensembl" id="ENSONIP00000055742.1"/>
    </source>
</evidence>
<dbReference type="OMA" id="NIRDAPD"/>
<dbReference type="InterPro" id="IPR045860">
    <property type="entry name" value="Snake_toxin-like_sf"/>
</dbReference>
<dbReference type="SUPFAM" id="SSF57302">
    <property type="entry name" value="Snake toxin-like"/>
    <property type="match status" value="1"/>
</dbReference>
<dbReference type="Pfam" id="PF00087">
    <property type="entry name" value="Toxin_TOLIP"/>
    <property type="match status" value="1"/>
</dbReference>
<keyword evidence="3" id="KW-1185">Reference proteome</keyword>
<accession>A0A669D7D8</accession>
<evidence type="ECO:0000259" key="1">
    <source>
        <dbReference type="Pfam" id="PF00087"/>
    </source>
</evidence>
<dbReference type="Proteomes" id="UP000005207">
    <property type="component" value="Linkage group LG11"/>
</dbReference>
<organism evidence="2 3">
    <name type="scientific">Oreochromis niloticus</name>
    <name type="common">Nile tilapia</name>
    <name type="synonym">Tilapia nilotica</name>
    <dbReference type="NCBI Taxonomy" id="8128"/>
    <lineage>
        <taxon>Eukaryota</taxon>
        <taxon>Metazoa</taxon>
        <taxon>Chordata</taxon>
        <taxon>Craniata</taxon>
        <taxon>Vertebrata</taxon>
        <taxon>Euteleostomi</taxon>
        <taxon>Actinopterygii</taxon>
        <taxon>Neopterygii</taxon>
        <taxon>Teleostei</taxon>
        <taxon>Neoteleostei</taxon>
        <taxon>Acanthomorphata</taxon>
        <taxon>Ovalentaria</taxon>
        <taxon>Cichlomorphae</taxon>
        <taxon>Cichliformes</taxon>
        <taxon>Cichlidae</taxon>
        <taxon>African cichlids</taxon>
        <taxon>Pseudocrenilabrinae</taxon>
        <taxon>Oreochromini</taxon>
        <taxon>Oreochromis</taxon>
    </lineage>
</organism>
<proteinExistence type="predicted"/>
<name>A0A669D7D8_ORENI</name>
<dbReference type="InterPro" id="IPR035076">
    <property type="entry name" value="Toxin/TOLIP"/>
</dbReference>
<dbReference type="Ensembl" id="ENSONIT00000049806.1">
    <property type="protein sequence ID" value="ENSONIP00000055742.1"/>
    <property type="gene ID" value="ENSONIG00000029356.1"/>
</dbReference>
<dbReference type="GeneTree" id="ENSGT01110000267319"/>
<protein>
    <recommendedName>
        <fullName evidence="1">Snake toxin/toxin-like domain-containing protein</fullName>
    </recommendedName>
</protein>
<reference evidence="2" key="3">
    <citation type="submission" date="2025-09" db="UniProtKB">
        <authorList>
            <consortium name="Ensembl"/>
        </authorList>
    </citation>
    <scope>IDENTIFICATION</scope>
</reference>
<dbReference type="Gene3D" id="2.10.60.10">
    <property type="entry name" value="CD59"/>
    <property type="match status" value="1"/>
</dbReference>
<feature type="domain" description="Snake toxin/toxin-like" evidence="1">
    <location>
        <begin position="11"/>
        <end position="81"/>
    </location>
</feature>
<evidence type="ECO:0000313" key="3">
    <source>
        <dbReference type="Proteomes" id="UP000005207"/>
    </source>
</evidence>